<dbReference type="Proteomes" id="UP001221924">
    <property type="component" value="Unassembled WGS sequence"/>
</dbReference>
<keyword evidence="1" id="KW-0067">ATP-binding</keyword>
<keyword evidence="1" id="KW-0347">Helicase</keyword>
<keyword evidence="1" id="KW-0547">Nucleotide-binding</keyword>
<dbReference type="InterPro" id="IPR027417">
    <property type="entry name" value="P-loop_NTPase"/>
</dbReference>
<evidence type="ECO:0000313" key="1">
    <source>
        <dbReference type="EMBL" id="MDE8692916.1"/>
    </source>
</evidence>
<sequence>MKNRDIRISKNINGDIPYLTEVLPMIPTNTIILYKKLTGLGATYGELKAKRNSIIIEPNKPVISGKCKDPKHKDDNLFGVFEGVYTDNIIAYIERSIKQKKHFKILTTPESFYKVQEAFDEMEIDIRFNCFLLFDECHKIIKDVDFRSDIALPMDFFFECRQKALVSATPIEFTDPRFEEQNFQTITIVPTFDYAKEINLHATNNLLQSAKEMLGRTEKCFIFCNSTDTIYALMQQLGLLDESAVFCSDKSVGKLKDLKFNNASDIWNKDMMKRYNWLTSRFYNAVDIELEEKPTVLLLTDCYFTEYTVFDPNTDVIQCVGRFRNGVSSIHHISNTNRNFMVRSKDELKGYISCSREIYDMLQNLYNYATTISTKDAYRAAVEALPFTKLLDGNGKVNYFAIDNYVNAELVKGYYQCVNNLWEIYKNSDAFIANHYSVEDYKLGDYERLQRTNKSISIKEKRKIMVEQLELLGDCQTEMEWQFKRDLEQTDSFIVQAYDKIGKGEIDRLKYNRIKIKEAMILADYHKKATGIEVLKLITNSFEVEKWYSAKHIKEELTRIFNVVGVQPKKAITSHTINDFFYAVQSQRKKVKGYQLIKSKGI</sequence>
<comment type="caution">
    <text evidence="1">The sequence shown here is derived from an EMBL/GenBank/DDBJ whole genome shotgun (WGS) entry which is preliminary data.</text>
</comment>
<proteinExistence type="predicted"/>
<name>A0AAW6LVI9_9BACE</name>
<dbReference type="RefSeq" id="WP_149923940.1">
    <property type="nucleotide sequence ID" value="NZ_CAXKYC010000009.1"/>
</dbReference>
<accession>A0AAW6LVI9</accession>
<evidence type="ECO:0000313" key="2">
    <source>
        <dbReference type="Proteomes" id="UP001221924"/>
    </source>
</evidence>
<gene>
    <name evidence="1" type="ORF">PZH42_02245</name>
</gene>
<protein>
    <submittedName>
        <fullName evidence="1">DEAD/DEAH box helicase family protein</fullName>
    </submittedName>
</protein>
<dbReference type="AlphaFoldDB" id="A0AAW6LVI9"/>
<dbReference type="SUPFAM" id="SSF52540">
    <property type="entry name" value="P-loop containing nucleoside triphosphate hydrolases"/>
    <property type="match status" value="1"/>
</dbReference>
<organism evidence="1 2">
    <name type="scientific">Bacteroides cellulosilyticus</name>
    <dbReference type="NCBI Taxonomy" id="246787"/>
    <lineage>
        <taxon>Bacteria</taxon>
        <taxon>Pseudomonadati</taxon>
        <taxon>Bacteroidota</taxon>
        <taxon>Bacteroidia</taxon>
        <taxon>Bacteroidales</taxon>
        <taxon>Bacteroidaceae</taxon>
        <taxon>Bacteroides</taxon>
    </lineage>
</organism>
<dbReference type="EMBL" id="JARFID010000002">
    <property type="protein sequence ID" value="MDE8692916.1"/>
    <property type="molecule type" value="Genomic_DNA"/>
</dbReference>
<keyword evidence="1" id="KW-0378">Hydrolase</keyword>
<reference evidence="1" key="1">
    <citation type="submission" date="2023-03" db="EMBL/GenBank/DDBJ databases">
        <title>DFI Biobank Strains.</title>
        <authorList>
            <person name="Mostad J."/>
            <person name="Paddock L."/>
            <person name="Medina S."/>
            <person name="Waligurski E."/>
            <person name="Barat B."/>
            <person name="Smith R."/>
            <person name="Burgo V."/>
            <person name="Metcalfe C."/>
            <person name="Woodson C."/>
            <person name="Sundararajan A."/>
            <person name="Ramaswamy R."/>
            <person name="Lin H."/>
            <person name="Pamer E.G."/>
        </authorList>
    </citation>
    <scope>NUCLEOTIDE SEQUENCE</scope>
    <source>
        <strain evidence="1">DFI.9.5</strain>
    </source>
</reference>
<dbReference type="GO" id="GO:0004386">
    <property type="term" value="F:helicase activity"/>
    <property type="evidence" value="ECO:0007669"/>
    <property type="project" value="UniProtKB-KW"/>
</dbReference>